<name>W4HET4_9RHOB</name>
<evidence type="ECO:0000313" key="3">
    <source>
        <dbReference type="Proteomes" id="UP000019063"/>
    </source>
</evidence>
<dbReference type="AlphaFoldDB" id="W4HET4"/>
<proteinExistence type="predicted"/>
<dbReference type="Proteomes" id="UP000019063">
    <property type="component" value="Unassembled WGS sequence"/>
</dbReference>
<dbReference type="RefSeq" id="WP_043847148.1">
    <property type="nucleotide sequence ID" value="NZ_AQQW01000021.1"/>
</dbReference>
<dbReference type="EMBL" id="AQQW01000021">
    <property type="protein sequence ID" value="ETW10888.1"/>
    <property type="molecule type" value="Genomic_DNA"/>
</dbReference>
<evidence type="ECO:0000256" key="1">
    <source>
        <dbReference type="SAM" id="MobiDB-lite"/>
    </source>
</evidence>
<keyword evidence="3" id="KW-1185">Reference proteome</keyword>
<protein>
    <submittedName>
        <fullName evidence="2">Uncharacterized protein</fullName>
    </submittedName>
</protein>
<comment type="caution">
    <text evidence="2">The sequence shown here is derived from an EMBL/GenBank/DDBJ whole genome shotgun (WGS) entry which is preliminary data.</text>
</comment>
<reference evidence="2 3" key="1">
    <citation type="journal article" date="2014" name="Antonie Van Leeuwenhoek">
        <title>Roseivivax atlanticus sp. nov., isolated from surface seawater of the Atlantic Ocean.</title>
        <authorList>
            <person name="Li G."/>
            <person name="Lai Q."/>
            <person name="Liu X."/>
            <person name="Sun F."/>
            <person name="Shao Z."/>
        </authorList>
    </citation>
    <scope>NUCLEOTIDE SEQUENCE [LARGE SCALE GENOMIC DNA]</scope>
    <source>
        <strain evidence="2 3">22II-s10s</strain>
    </source>
</reference>
<feature type="region of interest" description="Disordered" evidence="1">
    <location>
        <begin position="1"/>
        <end position="45"/>
    </location>
</feature>
<gene>
    <name evidence="2" type="ORF">ATO8_19864</name>
</gene>
<evidence type="ECO:0000313" key="2">
    <source>
        <dbReference type="EMBL" id="ETW10888.1"/>
    </source>
</evidence>
<accession>W4HET4</accession>
<feature type="compositionally biased region" description="Basic and acidic residues" evidence="1">
    <location>
        <begin position="24"/>
        <end position="44"/>
    </location>
</feature>
<sequence length="71" mass="7472">MGGLFSKPKINVNEQKPAPTMDDDAVRKAGDAEARRQAARRDTADTILTTPLTKRSGGLAAAYRKTIGGGS</sequence>
<dbReference type="STRING" id="1379903.ATO8_19864"/>
<organism evidence="2 3">
    <name type="scientific">Roseivivax marinus</name>
    <dbReference type="NCBI Taxonomy" id="1379903"/>
    <lineage>
        <taxon>Bacteria</taxon>
        <taxon>Pseudomonadati</taxon>
        <taxon>Pseudomonadota</taxon>
        <taxon>Alphaproteobacteria</taxon>
        <taxon>Rhodobacterales</taxon>
        <taxon>Roseobacteraceae</taxon>
        <taxon>Roseivivax</taxon>
    </lineage>
</organism>